<accession>A0A645JD81</accession>
<evidence type="ECO:0000313" key="2">
    <source>
        <dbReference type="EMBL" id="MPN57513.1"/>
    </source>
</evidence>
<dbReference type="EMBL" id="VSSQ01129104">
    <property type="protein sequence ID" value="MPN57513.1"/>
    <property type="molecule type" value="Genomic_DNA"/>
</dbReference>
<evidence type="ECO:0000256" key="1">
    <source>
        <dbReference type="SAM" id="MobiDB-lite"/>
    </source>
</evidence>
<proteinExistence type="predicted"/>
<feature type="compositionally biased region" description="Basic and acidic residues" evidence="1">
    <location>
        <begin position="28"/>
        <end position="37"/>
    </location>
</feature>
<name>A0A645JD81_9ZZZZ</name>
<feature type="region of interest" description="Disordered" evidence="1">
    <location>
        <begin position="1"/>
        <end position="88"/>
    </location>
</feature>
<organism evidence="2">
    <name type="scientific">bioreactor metagenome</name>
    <dbReference type="NCBI Taxonomy" id="1076179"/>
    <lineage>
        <taxon>unclassified sequences</taxon>
        <taxon>metagenomes</taxon>
        <taxon>ecological metagenomes</taxon>
    </lineage>
</organism>
<feature type="compositionally biased region" description="Basic and acidic residues" evidence="1">
    <location>
        <begin position="65"/>
        <end position="77"/>
    </location>
</feature>
<dbReference type="AlphaFoldDB" id="A0A645JD81"/>
<reference evidence="2" key="1">
    <citation type="submission" date="2019-08" db="EMBL/GenBank/DDBJ databases">
        <authorList>
            <person name="Kucharzyk K."/>
            <person name="Murdoch R.W."/>
            <person name="Higgins S."/>
            <person name="Loffler F."/>
        </authorList>
    </citation>
    <scope>NUCLEOTIDE SEQUENCE</scope>
</reference>
<sequence>MQTFPRQFKPCTKQYHNEGDHPQVASDSNERGIKKIEQLGTQQGSHGQHAHQRGDVHPTQKVIGKKTEYDKFGKTESHTTPPQPTDGRFLSRIAGVISKAR</sequence>
<gene>
    <name evidence="2" type="ORF">SDC9_205207</name>
</gene>
<comment type="caution">
    <text evidence="2">The sequence shown here is derived from an EMBL/GenBank/DDBJ whole genome shotgun (WGS) entry which is preliminary data.</text>
</comment>
<protein>
    <submittedName>
        <fullName evidence="2">Uncharacterized protein</fullName>
    </submittedName>
</protein>